<evidence type="ECO:0000256" key="1">
    <source>
        <dbReference type="ARBA" id="ARBA00008799"/>
    </source>
</evidence>
<dbReference type="Proteomes" id="UP000177905">
    <property type="component" value="Unassembled WGS sequence"/>
</dbReference>
<feature type="coiled-coil region" evidence="2">
    <location>
        <begin position="257"/>
        <end position="284"/>
    </location>
</feature>
<gene>
    <name evidence="3" type="ORF">A2290_07860</name>
</gene>
<sequence>MKALVSEKLQDYLFVVASNREPYIHNYFANEIKCVVPASGLTMALDPVLRTCGGVWVAHGGGEADRKVVDEKNRILVPPENPKYTLRRLWLNKAEETGYYYGFSNETLWPLCHIVYVKPKFDEADWLHYKAVNEKFAKTILDEVGDKKAFVFIQDYHLTLVPKLLREINPEIKTALFWHIPWPNPEAFRICPWKDEILRGMLGADLLGFHIPYHVDNFLNTVDQTLEVRVDKVSSTIISSGRETLVKPFQISVDYEKMSSDANLPELQSEIERLKKEYGLENRLIGVGSDRLDYTKGIPERFNAIDKFFEKYPEFIGKFTFIQAGVLSRIHIQRYKDLNDEINAQVERINWKYCNDSCNGNWSPIILVRRQFSQKELVAIYVMADICIVSSLHDGMNLVAKEYIATADPKKGMLILSRFTGAARELTDALLVNPYAPDAFADSIKTGLEMPQDEKEKRMLKMKSIVSENNIYRWAGKIIQSLLRLA</sequence>
<dbReference type="Gene3D" id="3.40.50.2000">
    <property type="entry name" value="Glycogen Phosphorylase B"/>
    <property type="match status" value="2"/>
</dbReference>
<protein>
    <submittedName>
        <fullName evidence="3">Trehalose-6-phosphate synthase</fullName>
    </submittedName>
</protein>
<dbReference type="PANTHER" id="PTHR10788">
    <property type="entry name" value="TREHALOSE-6-PHOSPHATE SYNTHASE"/>
    <property type="match status" value="1"/>
</dbReference>
<dbReference type="GO" id="GO:0005992">
    <property type="term" value="P:trehalose biosynthetic process"/>
    <property type="evidence" value="ECO:0007669"/>
    <property type="project" value="InterPro"/>
</dbReference>
<comment type="caution">
    <text evidence="3">The sequence shown here is derived from an EMBL/GenBank/DDBJ whole genome shotgun (WGS) entry which is preliminary data.</text>
</comment>
<comment type="similarity">
    <text evidence="1">Belongs to the glycosyltransferase 20 family.</text>
</comment>
<reference evidence="3 4" key="1">
    <citation type="journal article" date="2016" name="Nat. Commun.">
        <title>Thousands of microbial genomes shed light on interconnected biogeochemical processes in an aquifer system.</title>
        <authorList>
            <person name="Anantharaman K."/>
            <person name="Brown C.T."/>
            <person name="Hug L.A."/>
            <person name="Sharon I."/>
            <person name="Castelle C.J."/>
            <person name="Probst A.J."/>
            <person name="Thomas B.C."/>
            <person name="Singh A."/>
            <person name="Wilkins M.J."/>
            <person name="Karaoz U."/>
            <person name="Brodie E.L."/>
            <person name="Williams K.H."/>
            <person name="Hubbard S.S."/>
            <person name="Banfield J.F."/>
        </authorList>
    </citation>
    <scope>NUCLEOTIDE SEQUENCE [LARGE SCALE GENOMIC DNA]</scope>
</reference>
<dbReference type="GO" id="GO:0003825">
    <property type="term" value="F:alpha,alpha-trehalose-phosphate synthase (UDP-forming) activity"/>
    <property type="evidence" value="ECO:0007669"/>
    <property type="project" value="TreeGrafter"/>
</dbReference>
<dbReference type="EMBL" id="MEUA01000030">
    <property type="protein sequence ID" value="OGC14803.1"/>
    <property type="molecule type" value="Genomic_DNA"/>
</dbReference>
<proteinExistence type="inferred from homology"/>
<evidence type="ECO:0000256" key="2">
    <source>
        <dbReference type="SAM" id="Coils"/>
    </source>
</evidence>
<dbReference type="CDD" id="cd03788">
    <property type="entry name" value="GT20_TPS"/>
    <property type="match status" value="1"/>
</dbReference>
<dbReference type="Pfam" id="PF00982">
    <property type="entry name" value="Glyco_transf_20"/>
    <property type="match status" value="1"/>
</dbReference>
<name>A0A1F4S4Z0_UNCSA</name>
<dbReference type="PANTHER" id="PTHR10788:SF106">
    <property type="entry name" value="BCDNA.GH08860"/>
    <property type="match status" value="1"/>
</dbReference>
<dbReference type="AlphaFoldDB" id="A0A1F4S4Z0"/>
<keyword evidence="2" id="KW-0175">Coiled coil</keyword>
<organism evidence="3 4">
    <name type="scientific">candidate division WOR-1 bacterium RIFOXYB2_FULL_36_35</name>
    <dbReference type="NCBI Taxonomy" id="1802578"/>
    <lineage>
        <taxon>Bacteria</taxon>
        <taxon>Bacillati</taxon>
        <taxon>Saganbacteria</taxon>
    </lineage>
</organism>
<dbReference type="SUPFAM" id="SSF53756">
    <property type="entry name" value="UDP-Glycosyltransferase/glycogen phosphorylase"/>
    <property type="match status" value="1"/>
</dbReference>
<accession>A0A1F4S4Z0</accession>
<dbReference type="InterPro" id="IPR001830">
    <property type="entry name" value="Glyco_trans_20"/>
</dbReference>
<evidence type="ECO:0000313" key="4">
    <source>
        <dbReference type="Proteomes" id="UP000177905"/>
    </source>
</evidence>
<evidence type="ECO:0000313" key="3">
    <source>
        <dbReference type="EMBL" id="OGC14803.1"/>
    </source>
</evidence>